<dbReference type="Gene3D" id="3.10.129.10">
    <property type="entry name" value="Hotdog Thioesterase"/>
    <property type="match status" value="1"/>
</dbReference>
<evidence type="ECO:0000313" key="4">
    <source>
        <dbReference type="Proteomes" id="UP000198870"/>
    </source>
</evidence>
<evidence type="ECO:0000256" key="1">
    <source>
        <dbReference type="ARBA" id="ARBA00022801"/>
    </source>
</evidence>
<name>A0A1G5F2K4_9BACT</name>
<keyword evidence="4" id="KW-1185">Reference proteome</keyword>
<dbReference type="Proteomes" id="UP000198870">
    <property type="component" value="Unassembled WGS sequence"/>
</dbReference>
<gene>
    <name evidence="3" type="ORF">SAMN05216233_10776</name>
</gene>
<organism evidence="3 4">
    <name type="scientific">Desulfoluna spongiiphila</name>
    <dbReference type="NCBI Taxonomy" id="419481"/>
    <lineage>
        <taxon>Bacteria</taxon>
        <taxon>Pseudomonadati</taxon>
        <taxon>Thermodesulfobacteriota</taxon>
        <taxon>Desulfobacteria</taxon>
        <taxon>Desulfobacterales</taxon>
        <taxon>Desulfolunaceae</taxon>
        <taxon>Desulfoluna</taxon>
    </lineage>
</organism>
<dbReference type="NCBIfam" id="TIGR00369">
    <property type="entry name" value="unchar_dom_1"/>
    <property type="match status" value="1"/>
</dbReference>
<dbReference type="CDD" id="cd03443">
    <property type="entry name" value="PaaI_thioesterase"/>
    <property type="match status" value="1"/>
</dbReference>
<proteinExistence type="predicted"/>
<evidence type="ECO:0000313" key="3">
    <source>
        <dbReference type="EMBL" id="SCY33130.1"/>
    </source>
</evidence>
<dbReference type="AlphaFoldDB" id="A0A1G5F2K4"/>
<dbReference type="Pfam" id="PF03061">
    <property type="entry name" value="4HBT"/>
    <property type="match status" value="1"/>
</dbReference>
<dbReference type="InterPro" id="IPR006683">
    <property type="entry name" value="Thioestr_dom"/>
</dbReference>
<feature type="domain" description="Thioesterase" evidence="2">
    <location>
        <begin position="43"/>
        <end position="116"/>
    </location>
</feature>
<dbReference type="InterPro" id="IPR003736">
    <property type="entry name" value="PAAI_dom"/>
</dbReference>
<dbReference type="RefSeq" id="WP_175469661.1">
    <property type="nucleotide sequence ID" value="NZ_FMUX01000007.1"/>
</dbReference>
<dbReference type="InterPro" id="IPR029069">
    <property type="entry name" value="HotDog_dom_sf"/>
</dbReference>
<dbReference type="GO" id="GO:0016289">
    <property type="term" value="F:acyl-CoA hydrolase activity"/>
    <property type="evidence" value="ECO:0007669"/>
    <property type="project" value="UniProtKB-ARBA"/>
</dbReference>
<accession>A0A1G5F2K4</accession>
<dbReference type="STRING" id="419481.SAMN05216233_10776"/>
<protein>
    <submittedName>
        <fullName evidence="3">Uncharacterized domain 1-containing protein</fullName>
    </submittedName>
</protein>
<dbReference type="EMBL" id="FMUX01000007">
    <property type="protein sequence ID" value="SCY33130.1"/>
    <property type="molecule type" value="Genomic_DNA"/>
</dbReference>
<evidence type="ECO:0000259" key="2">
    <source>
        <dbReference type="Pfam" id="PF03061"/>
    </source>
</evidence>
<keyword evidence="1" id="KW-0378">Hydrolase</keyword>
<dbReference type="SUPFAM" id="SSF54637">
    <property type="entry name" value="Thioesterase/thiol ester dehydrase-isomerase"/>
    <property type="match status" value="1"/>
</dbReference>
<sequence length="135" mass="14579">MAFRFDPPEVFREMGAQILAFDGEKGTIEVRFPVKKGYRNPMGAMQGGMVVAAMDNTFGPLTVLLGTTSVTTQLNTSFVKPVGRDEACIIVVARVTARSRRQIHMAAEVCNAQGEIAALGTASFLVLETRDPESV</sequence>
<reference evidence="3 4" key="1">
    <citation type="submission" date="2016-10" db="EMBL/GenBank/DDBJ databases">
        <authorList>
            <person name="de Groot N.N."/>
        </authorList>
    </citation>
    <scope>NUCLEOTIDE SEQUENCE [LARGE SCALE GENOMIC DNA]</scope>
    <source>
        <strain evidence="3 4">AA1</strain>
    </source>
</reference>